<evidence type="ECO:0000256" key="1">
    <source>
        <dbReference type="SAM" id="MobiDB-lite"/>
    </source>
</evidence>
<dbReference type="OrthoDB" id="1845088at2759"/>
<dbReference type="AlphaFoldDB" id="A0A1R3GNY2"/>
<feature type="compositionally biased region" description="Polar residues" evidence="1">
    <location>
        <begin position="51"/>
        <end position="68"/>
    </location>
</feature>
<dbReference type="Proteomes" id="UP000187203">
    <property type="component" value="Unassembled WGS sequence"/>
</dbReference>
<name>A0A1R3GNY2_9ROSI</name>
<feature type="region of interest" description="Disordered" evidence="1">
    <location>
        <begin position="49"/>
        <end position="133"/>
    </location>
</feature>
<comment type="caution">
    <text evidence="2">The sequence shown here is derived from an EMBL/GenBank/DDBJ whole genome shotgun (WGS) entry which is preliminary data.</text>
</comment>
<evidence type="ECO:0000313" key="2">
    <source>
        <dbReference type="EMBL" id="OMO59815.1"/>
    </source>
</evidence>
<proteinExistence type="predicted"/>
<protein>
    <submittedName>
        <fullName evidence="2">Uncharacterized protein</fullName>
    </submittedName>
</protein>
<sequence>MMCQICKRGNYTALDSYHRFNHSYQSEEIPKHFAALSIVENPDGAWFPDTPVSNHMTSDPGNLSTNSVPPACLEIEASNDLDQSQPIADPNIQESQSHTSVEDTSPPLLIDTSPRSQASPPPLPTISSSPPIENMTIKKIKILPCR</sequence>
<evidence type="ECO:0000313" key="3">
    <source>
        <dbReference type="Proteomes" id="UP000187203"/>
    </source>
</evidence>
<feature type="compositionally biased region" description="Polar residues" evidence="1">
    <location>
        <begin position="80"/>
        <end position="103"/>
    </location>
</feature>
<dbReference type="EMBL" id="AWUE01022045">
    <property type="protein sequence ID" value="OMO59815.1"/>
    <property type="molecule type" value="Genomic_DNA"/>
</dbReference>
<accession>A0A1R3GNY2</accession>
<keyword evidence="3" id="KW-1185">Reference proteome</keyword>
<gene>
    <name evidence="2" type="ORF">COLO4_34043</name>
</gene>
<organism evidence="2 3">
    <name type="scientific">Corchorus olitorius</name>
    <dbReference type="NCBI Taxonomy" id="93759"/>
    <lineage>
        <taxon>Eukaryota</taxon>
        <taxon>Viridiplantae</taxon>
        <taxon>Streptophyta</taxon>
        <taxon>Embryophyta</taxon>
        <taxon>Tracheophyta</taxon>
        <taxon>Spermatophyta</taxon>
        <taxon>Magnoliopsida</taxon>
        <taxon>eudicotyledons</taxon>
        <taxon>Gunneridae</taxon>
        <taxon>Pentapetalae</taxon>
        <taxon>rosids</taxon>
        <taxon>malvids</taxon>
        <taxon>Malvales</taxon>
        <taxon>Malvaceae</taxon>
        <taxon>Grewioideae</taxon>
        <taxon>Apeibeae</taxon>
        <taxon>Corchorus</taxon>
    </lineage>
</organism>
<reference evidence="3" key="1">
    <citation type="submission" date="2013-09" db="EMBL/GenBank/DDBJ databases">
        <title>Corchorus olitorius genome sequencing.</title>
        <authorList>
            <person name="Alam M."/>
            <person name="Haque M.S."/>
            <person name="Islam M.S."/>
            <person name="Emdad E.M."/>
            <person name="Islam M.M."/>
            <person name="Ahmed B."/>
            <person name="Halim A."/>
            <person name="Hossen Q.M.M."/>
            <person name="Hossain M.Z."/>
            <person name="Ahmed R."/>
            <person name="Khan M.M."/>
            <person name="Islam R."/>
            <person name="Rashid M.M."/>
            <person name="Khan S.A."/>
            <person name="Rahman M.S."/>
            <person name="Alam M."/>
            <person name="Yahiya A.S."/>
            <person name="Khan M.S."/>
            <person name="Azam M.S."/>
            <person name="Haque T."/>
            <person name="Lashkar M.Z.H."/>
            <person name="Akhand A.I."/>
            <person name="Morshed G."/>
            <person name="Roy S."/>
            <person name="Uddin K.S."/>
            <person name="Rabeya T."/>
            <person name="Hossain A.S."/>
            <person name="Chowdhury A."/>
            <person name="Snigdha A.R."/>
            <person name="Mortoza M.S."/>
            <person name="Matin S.A."/>
            <person name="Hoque S.M.E."/>
            <person name="Islam M.K."/>
            <person name="Roy D.K."/>
            <person name="Haider R."/>
            <person name="Moosa M.M."/>
            <person name="Elias S.M."/>
            <person name="Hasan A.M."/>
            <person name="Jahan S."/>
            <person name="Shafiuddin M."/>
            <person name="Mahmood N."/>
            <person name="Shommy N.S."/>
        </authorList>
    </citation>
    <scope>NUCLEOTIDE SEQUENCE [LARGE SCALE GENOMIC DNA]</scope>
    <source>
        <strain evidence="3">cv. O-4</strain>
    </source>
</reference>